<evidence type="ECO:0000313" key="4">
    <source>
        <dbReference type="Proteomes" id="UP000050417"/>
    </source>
</evidence>
<keyword evidence="1" id="KW-1133">Transmembrane helix</keyword>
<dbReference type="EMBL" id="LGCL01000040">
    <property type="protein sequence ID" value="KPL72065.1"/>
    <property type="molecule type" value="Genomic_DNA"/>
</dbReference>
<sequence>MQKIHEFAKNKPVLFSLLALVLGVVLTEIPLKTLLSPYTGDQIAHYVTLILEQGLTGLLFFWLIKRFNWLDTAGFTPFKKWKSLWLGWPLLLFTLINVEEGIVIDTSKPLLIVLHLLTALSTGWVEEVLCRGVVVTALLKKWGSSRKGIYLSVLVASVLFGLAHLTNFLAGRKPLLNNVTQVIFCIFFGVIFAACILRNRTIWPMIVLHAAVDWAATLREISIGGGLRTEVPVMSIESAVVSILITLPLFIYGLIILRKVEPASLNLEMSA</sequence>
<comment type="caution">
    <text evidence="3">The sequence shown here is derived from an EMBL/GenBank/DDBJ whole genome shotgun (WGS) entry which is preliminary data.</text>
</comment>
<feature type="domain" description="CAAX prenyl protease 2/Lysostaphin resistance protein A-like" evidence="2">
    <location>
        <begin position="110"/>
        <end position="214"/>
    </location>
</feature>
<dbReference type="GO" id="GO:0080120">
    <property type="term" value="P:CAAX-box protein maturation"/>
    <property type="evidence" value="ECO:0007669"/>
    <property type="project" value="UniProtKB-ARBA"/>
</dbReference>
<dbReference type="GO" id="GO:0004175">
    <property type="term" value="F:endopeptidase activity"/>
    <property type="evidence" value="ECO:0007669"/>
    <property type="project" value="UniProtKB-ARBA"/>
</dbReference>
<organism evidence="3 4">
    <name type="scientific">Ornatilinea apprima</name>
    <dbReference type="NCBI Taxonomy" id="1134406"/>
    <lineage>
        <taxon>Bacteria</taxon>
        <taxon>Bacillati</taxon>
        <taxon>Chloroflexota</taxon>
        <taxon>Anaerolineae</taxon>
        <taxon>Anaerolineales</taxon>
        <taxon>Anaerolineaceae</taxon>
        <taxon>Ornatilinea</taxon>
    </lineage>
</organism>
<dbReference type="Proteomes" id="UP000050417">
    <property type="component" value="Unassembled WGS sequence"/>
</dbReference>
<evidence type="ECO:0000313" key="3">
    <source>
        <dbReference type="EMBL" id="KPL72065.1"/>
    </source>
</evidence>
<dbReference type="InterPro" id="IPR003675">
    <property type="entry name" value="Rce1/LyrA-like_dom"/>
</dbReference>
<gene>
    <name evidence="3" type="ORF">ADN00_16450</name>
</gene>
<keyword evidence="1" id="KW-0472">Membrane</keyword>
<keyword evidence="4" id="KW-1185">Reference proteome</keyword>
<dbReference type="STRING" id="1134406.ADN00_16450"/>
<dbReference type="InterPro" id="IPR052710">
    <property type="entry name" value="CAAX_protease"/>
</dbReference>
<evidence type="ECO:0000259" key="2">
    <source>
        <dbReference type="Pfam" id="PF02517"/>
    </source>
</evidence>
<dbReference type="PANTHER" id="PTHR36435:SF1">
    <property type="entry name" value="CAAX AMINO TERMINAL PROTEASE FAMILY PROTEIN"/>
    <property type="match status" value="1"/>
</dbReference>
<name>A0A0P6XKK8_9CHLR</name>
<feature type="transmembrane region" description="Helical" evidence="1">
    <location>
        <begin position="110"/>
        <end position="129"/>
    </location>
</feature>
<feature type="transmembrane region" description="Helical" evidence="1">
    <location>
        <begin position="85"/>
        <end position="104"/>
    </location>
</feature>
<dbReference type="Pfam" id="PF02517">
    <property type="entry name" value="Rce1-like"/>
    <property type="match status" value="1"/>
</dbReference>
<proteinExistence type="predicted"/>
<dbReference type="AlphaFoldDB" id="A0A0P6XKK8"/>
<feature type="transmembrane region" description="Helical" evidence="1">
    <location>
        <begin position="149"/>
        <end position="169"/>
    </location>
</feature>
<evidence type="ECO:0000256" key="1">
    <source>
        <dbReference type="SAM" id="Phobius"/>
    </source>
</evidence>
<keyword evidence="1" id="KW-0812">Transmembrane</keyword>
<feature type="transmembrane region" description="Helical" evidence="1">
    <location>
        <begin position="43"/>
        <end position="64"/>
    </location>
</feature>
<dbReference type="RefSeq" id="WP_075064131.1">
    <property type="nucleotide sequence ID" value="NZ_LGCL01000040.1"/>
</dbReference>
<accession>A0A0P6XKK8</accession>
<feature type="transmembrane region" description="Helical" evidence="1">
    <location>
        <begin position="238"/>
        <end position="257"/>
    </location>
</feature>
<reference evidence="3 4" key="1">
    <citation type="submission" date="2015-07" db="EMBL/GenBank/DDBJ databases">
        <title>Genome sequence of Ornatilinea apprima DSM 23815.</title>
        <authorList>
            <person name="Hemp J."/>
            <person name="Ward L.M."/>
            <person name="Pace L.A."/>
            <person name="Fischer W.W."/>
        </authorList>
    </citation>
    <scope>NUCLEOTIDE SEQUENCE [LARGE SCALE GENOMIC DNA]</scope>
    <source>
        <strain evidence="3 4">P3M-1</strain>
    </source>
</reference>
<protein>
    <recommendedName>
        <fullName evidence="2">CAAX prenyl protease 2/Lysostaphin resistance protein A-like domain-containing protein</fullName>
    </recommendedName>
</protein>
<dbReference type="PATRIC" id="fig|1134406.4.peg.3733"/>
<feature type="transmembrane region" description="Helical" evidence="1">
    <location>
        <begin position="175"/>
        <end position="197"/>
    </location>
</feature>
<dbReference type="OrthoDB" id="371054at2"/>
<dbReference type="PANTHER" id="PTHR36435">
    <property type="entry name" value="SLR1288 PROTEIN"/>
    <property type="match status" value="1"/>
</dbReference>